<dbReference type="RefSeq" id="WP_123928035.1">
    <property type="nucleotide sequence ID" value="NZ_RKRE01000001.1"/>
</dbReference>
<evidence type="ECO:0000256" key="1">
    <source>
        <dbReference type="SAM" id="Phobius"/>
    </source>
</evidence>
<keyword evidence="1" id="KW-0472">Membrane</keyword>
<comment type="caution">
    <text evidence="2">The sequence shown here is derived from an EMBL/GenBank/DDBJ whole genome shotgun (WGS) entry which is preliminary data.</text>
</comment>
<keyword evidence="3" id="KW-1185">Reference proteome</keyword>
<organism evidence="2 3">
    <name type="scientific">Thermodesulfitimonas autotrophica</name>
    <dbReference type="NCBI Taxonomy" id="1894989"/>
    <lineage>
        <taxon>Bacteria</taxon>
        <taxon>Bacillati</taxon>
        <taxon>Bacillota</taxon>
        <taxon>Clostridia</taxon>
        <taxon>Thermoanaerobacterales</taxon>
        <taxon>Thermoanaerobacteraceae</taxon>
        <taxon>Thermodesulfitimonas</taxon>
    </lineage>
</organism>
<feature type="transmembrane region" description="Helical" evidence="1">
    <location>
        <begin position="44"/>
        <end position="67"/>
    </location>
</feature>
<keyword evidence="1" id="KW-1133">Transmembrane helix</keyword>
<protein>
    <submittedName>
        <fullName evidence="2">Uncharacterized protein</fullName>
    </submittedName>
</protein>
<dbReference type="Proteomes" id="UP000282654">
    <property type="component" value="Unassembled WGS sequence"/>
</dbReference>
<dbReference type="EMBL" id="RKRE01000001">
    <property type="protein sequence ID" value="RPF49878.1"/>
    <property type="molecule type" value="Genomic_DNA"/>
</dbReference>
<evidence type="ECO:0000313" key="3">
    <source>
        <dbReference type="Proteomes" id="UP000282654"/>
    </source>
</evidence>
<name>A0A3N5BJJ1_9THEO</name>
<reference evidence="2 3" key="1">
    <citation type="submission" date="2018-11" db="EMBL/GenBank/DDBJ databases">
        <title>Genomic Encyclopedia of Type Strains, Phase IV (KMG-IV): sequencing the most valuable type-strain genomes for metagenomic binning, comparative biology and taxonomic classification.</title>
        <authorList>
            <person name="Goeker M."/>
        </authorList>
    </citation>
    <scope>NUCLEOTIDE SEQUENCE [LARGE SCALE GENOMIC DNA]</scope>
    <source>
        <strain evidence="2 3">DSM 102936</strain>
    </source>
</reference>
<gene>
    <name evidence="2" type="ORF">EDD75_0704</name>
</gene>
<accession>A0A3N5BJJ1</accession>
<proteinExistence type="predicted"/>
<keyword evidence="1" id="KW-0812">Transmembrane</keyword>
<sequence length="68" mass="7544">MLFQSLLMEILSPAEEAEKTEKLSGRQSLMQRLAAKFDLSVTDLWILIFTVLALAMIYGIGEIALALS</sequence>
<dbReference type="AlphaFoldDB" id="A0A3N5BJJ1"/>
<evidence type="ECO:0000313" key="2">
    <source>
        <dbReference type="EMBL" id="RPF49878.1"/>
    </source>
</evidence>